<name>A0A317XSF7_9BASI</name>
<organism evidence="1 2">
    <name type="scientific">Testicularia cyperi</name>
    <dbReference type="NCBI Taxonomy" id="1882483"/>
    <lineage>
        <taxon>Eukaryota</taxon>
        <taxon>Fungi</taxon>
        <taxon>Dikarya</taxon>
        <taxon>Basidiomycota</taxon>
        <taxon>Ustilaginomycotina</taxon>
        <taxon>Ustilaginomycetes</taxon>
        <taxon>Ustilaginales</taxon>
        <taxon>Anthracoideaceae</taxon>
        <taxon>Testicularia</taxon>
    </lineage>
</organism>
<dbReference type="EMBL" id="KZ819190">
    <property type="protein sequence ID" value="PWZ01294.1"/>
    <property type="molecule type" value="Genomic_DNA"/>
</dbReference>
<evidence type="ECO:0000313" key="1">
    <source>
        <dbReference type="EMBL" id="PWZ01294.1"/>
    </source>
</evidence>
<gene>
    <name evidence="1" type="ORF">BCV70DRAFT_71406</name>
</gene>
<evidence type="ECO:0000313" key="2">
    <source>
        <dbReference type="Proteomes" id="UP000246740"/>
    </source>
</evidence>
<dbReference type="InParanoid" id="A0A317XSF7"/>
<protein>
    <submittedName>
        <fullName evidence="1">Uncharacterized protein</fullName>
    </submittedName>
</protein>
<reference evidence="1 2" key="1">
    <citation type="journal article" date="2018" name="Mol. Biol. Evol.">
        <title>Broad Genomic Sampling Reveals a Smut Pathogenic Ancestry of the Fungal Clade Ustilaginomycotina.</title>
        <authorList>
            <person name="Kijpornyongpan T."/>
            <person name="Mondo S.J."/>
            <person name="Barry K."/>
            <person name="Sandor L."/>
            <person name="Lee J."/>
            <person name="Lipzen A."/>
            <person name="Pangilinan J."/>
            <person name="LaButti K."/>
            <person name="Hainaut M."/>
            <person name="Henrissat B."/>
            <person name="Grigoriev I.V."/>
            <person name="Spatafora J.W."/>
            <person name="Aime M.C."/>
        </authorList>
    </citation>
    <scope>NUCLEOTIDE SEQUENCE [LARGE SCALE GENOMIC DNA]</scope>
    <source>
        <strain evidence="1 2">MCA 3645</strain>
    </source>
</reference>
<dbReference type="Proteomes" id="UP000246740">
    <property type="component" value="Unassembled WGS sequence"/>
</dbReference>
<accession>A0A317XSF7</accession>
<keyword evidence="2" id="KW-1185">Reference proteome</keyword>
<sequence length="132" mass="15295">MGSCSRNGLPTWVATLFAHRQWFSLSTPIRSVRSYSYSLATFGRAEQGQEEEQKDALISADFTRLKERHSRQMWCVRRENGKTVQDVRIRKSVEALQRQGTSKVTSRVHCRARRQQQNIHPSVVETCQCRAQ</sequence>
<proteinExistence type="predicted"/>
<dbReference type="AlphaFoldDB" id="A0A317XSF7"/>